<dbReference type="Gene3D" id="2.60.40.1760">
    <property type="entry name" value="glycosyl hydrolase (family 31)"/>
    <property type="match status" value="2"/>
</dbReference>
<comment type="subcellular location">
    <subcellularLocation>
        <location evidence="1">Membrane</location>
    </subcellularLocation>
</comment>
<keyword evidence="8" id="KW-0326">Glycosidase</keyword>
<evidence type="ECO:0000256" key="3">
    <source>
        <dbReference type="ARBA" id="ARBA00023136"/>
    </source>
</evidence>
<dbReference type="CDD" id="cd00111">
    <property type="entry name" value="Trefoil"/>
    <property type="match status" value="1"/>
</dbReference>
<dbReference type="EMBL" id="CAJPVJ010001035">
    <property type="protein sequence ID" value="CAG2163931.1"/>
    <property type="molecule type" value="Genomic_DNA"/>
</dbReference>
<evidence type="ECO:0000256" key="8">
    <source>
        <dbReference type="RuleBase" id="RU361185"/>
    </source>
</evidence>
<dbReference type="PROSITE" id="PS51448">
    <property type="entry name" value="P_TREFOIL_2"/>
    <property type="match status" value="1"/>
</dbReference>
<evidence type="ECO:0000256" key="6">
    <source>
        <dbReference type="ARBA" id="ARBA00041343"/>
    </source>
</evidence>
<dbReference type="PANTHER" id="PTHR22762:SF133">
    <property type="entry name" value="P-TYPE DOMAIN-CONTAINING PROTEIN"/>
    <property type="match status" value="1"/>
</dbReference>
<dbReference type="InterPro" id="IPR017853">
    <property type="entry name" value="GH"/>
</dbReference>
<dbReference type="Pfam" id="PF00088">
    <property type="entry name" value="Trefoil"/>
    <property type="match status" value="1"/>
</dbReference>
<dbReference type="Proteomes" id="UP000728032">
    <property type="component" value="Unassembled WGS sequence"/>
</dbReference>
<dbReference type="GO" id="GO:0016020">
    <property type="term" value="C:membrane"/>
    <property type="evidence" value="ECO:0007669"/>
    <property type="project" value="UniProtKB-SubCell"/>
</dbReference>
<dbReference type="SUPFAM" id="SSF74650">
    <property type="entry name" value="Galactose mutarotase-like"/>
    <property type="match status" value="1"/>
</dbReference>
<protein>
    <recommendedName>
        <fullName evidence="6">Maltase</fullName>
    </recommendedName>
</protein>
<dbReference type="OrthoDB" id="6431919at2759"/>
<dbReference type="InterPro" id="IPR013780">
    <property type="entry name" value="Glyco_hydro_b"/>
</dbReference>
<dbReference type="PANTHER" id="PTHR22762">
    <property type="entry name" value="ALPHA-GLUCOSIDASE"/>
    <property type="match status" value="1"/>
</dbReference>
<sequence>MPSTLEYEEQKEKTRVRSDKKLSESQCLERGCIYDPVKDKPEIPYCYFNAAKLGYRIDSTKDTDFGLEATLKLKDSAKDTKLVTQLDALKAEVTYLTENILRVKIFDANNKRYEVPIHLDTSIGGLVFSDQFIQIASYLPSNNVYGLGENTHPSLRHNLNYKTWPLFTKDNAPNSNDEKNNYGHHPFYTVLESNGNSHGILLLNSNAMEYTLMPAPAVSVKTIGGILDFFVFVGDNPEHVIQLYTSLIGRTFMPSFWAFGFQISKWGYHNTSQVKACVERQIKHEVPYDVQYVDSDYKEAQGRDFTIDPVHYKDLPQLISDTQTKYNLHWTPIIDPAIQGNQANYTIFSEGNDKNVFIKWPKSIPVQDRHNPDKIDITHDDMYGRVWPPGPVAWPDFLKNVTHNWWIDNLNHLHSIGWKFNSLWIDMNEPITFDSGEGYNIQCPHNQYDNIPIEIKALWVHGFDRLSRSTLCMVGVQGESGQFKHYDVHSLYGLTMAMATQKALNYITKKRGFVLSRSTYVSSGQYTGHWLGDNTATWLQMRESVIGMLEFNLFGIPYIGSDICGFYRDTTPELCRRWSQLGAFSPFSRNHHERGNDIEQDPAAWADRGHPEVTEAAKQSLYLRYQLLPYLYTLFFKAHVLGNTVVRPLFHEYPADNQTYGIQEQFMWGSVILISPFLYENQTEVNAYLPNDVWYEPTDEFVKLYPKTGFVKIADNNRQVPPIHLRGGNIVPIGYNKAVNTQVLRDKPINLEVYPKDKKATGDLFWDDGDSLNTIETKQYNFYEFELFANCSLQLRVKTKGYNSSKPHLIEKVLIANTLNAKINALLDGKAIENVVVKEDYIIFPVNIDLNAAKEGQIWKIEWKTVDNTCNLK</sequence>
<proteinExistence type="inferred from homology"/>
<keyword evidence="3" id="KW-0472">Membrane</keyword>
<dbReference type="GO" id="GO:0004558">
    <property type="term" value="F:alpha-1,4-glucosidase activity"/>
    <property type="evidence" value="ECO:0007669"/>
    <property type="project" value="TreeGrafter"/>
</dbReference>
<dbReference type="CDD" id="cd14752">
    <property type="entry name" value="GH31_N"/>
    <property type="match status" value="1"/>
</dbReference>
<dbReference type="InterPro" id="IPR025887">
    <property type="entry name" value="Glyco_hydro_31_N_dom"/>
</dbReference>
<dbReference type="InterPro" id="IPR044913">
    <property type="entry name" value="P_trefoil_dom_sf"/>
</dbReference>
<dbReference type="GO" id="GO:0030246">
    <property type="term" value="F:carbohydrate binding"/>
    <property type="evidence" value="ECO:0007669"/>
    <property type="project" value="InterPro"/>
</dbReference>
<dbReference type="SUPFAM" id="SSF51445">
    <property type="entry name" value="(Trans)glycosidases"/>
    <property type="match status" value="1"/>
</dbReference>
<dbReference type="GO" id="GO:0005975">
    <property type="term" value="P:carbohydrate metabolic process"/>
    <property type="evidence" value="ECO:0007669"/>
    <property type="project" value="InterPro"/>
</dbReference>
<dbReference type="Pfam" id="PF21365">
    <property type="entry name" value="Glyco_hydro_31_3rd"/>
    <property type="match status" value="1"/>
</dbReference>
<evidence type="ECO:0000259" key="9">
    <source>
        <dbReference type="PROSITE" id="PS51448"/>
    </source>
</evidence>
<keyword evidence="5" id="KW-0325">Glycoprotein</keyword>
<keyword evidence="8" id="KW-0378">Hydrolase</keyword>
<evidence type="ECO:0000256" key="4">
    <source>
        <dbReference type="ARBA" id="ARBA00023157"/>
    </source>
</evidence>
<dbReference type="Pfam" id="PF13802">
    <property type="entry name" value="Gal_mutarotas_2"/>
    <property type="match status" value="1"/>
</dbReference>
<evidence type="ECO:0000313" key="10">
    <source>
        <dbReference type="EMBL" id="CAD7642248.1"/>
    </source>
</evidence>
<evidence type="ECO:0000313" key="11">
    <source>
        <dbReference type="Proteomes" id="UP000728032"/>
    </source>
</evidence>
<evidence type="ECO:0000256" key="7">
    <source>
        <dbReference type="PROSITE-ProRule" id="PRU00779"/>
    </source>
</evidence>
<comment type="caution">
    <text evidence="7">Lacks conserved residue(s) required for the propagation of feature annotation.</text>
</comment>
<dbReference type="InterPro" id="IPR000322">
    <property type="entry name" value="Glyco_hydro_31_TIM"/>
</dbReference>
<dbReference type="InterPro" id="IPR000519">
    <property type="entry name" value="P_trefoil_dom"/>
</dbReference>
<dbReference type="Gene3D" id="3.20.20.80">
    <property type="entry name" value="Glycosidases"/>
    <property type="match status" value="1"/>
</dbReference>
<dbReference type="InterPro" id="IPR011013">
    <property type="entry name" value="Gal_mutarotase_sf_dom"/>
</dbReference>
<dbReference type="SUPFAM" id="SSF51011">
    <property type="entry name" value="Glycosyl hydrolase domain"/>
    <property type="match status" value="1"/>
</dbReference>
<name>A0A7R9LI89_9ACAR</name>
<comment type="similarity">
    <text evidence="2 8">Belongs to the glycosyl hydrolase 31 family.</text>
</comment>
<dbReference type="EMBL" id="OC915860">
    <property type="protein sequence ID" value="CAD7642248.1"/>
    <property type="molecule type" value="Genomic_DNA"/>
</dbReference>
<dbReference type="Pfam" id="PF01055">
    <property type="entry name" value="Glyco_hydro_31_2nd"/>
    <property type="match status" value="1"/>
</dbReference>
<accession>A0A7R9LI89</accession>
<evidence type="ECO:0000256" key="1">
    <source>
        <dbReference type="ARBA" id="ARBA00004370"/>
    </source>
</evidence>
<keyword evidence="11" id="KW-1185">Reference proteome</keyword>
<dbReference type="SUPFAM" id="SSF57492">
    <property type="entry name" value="Trefoil"/>
    <property type="match status" value="1"/>
</dbReference>
<dbReference type="AlphaFoldDB" id="A0A7R9LI89"/>
<dbReference type="InterPro" id="IPR048395">
    <property type="entry name" value="Glyco_hydro_31_C"/>
</dbReference>
<organism evidence="10">
    <name type="scientific">Oppiella nova</name>
    <dbReference type="NCBI Taxonomy" id="334625"/>
    <lineage>
        <taxon>Eukaryota</taxon>
        <taxon>Metazoa</taxon>
        <taxon>Ecdysozoa</taxon>
        <taxon>Arthropoda</taxon>
        <taxon>Chelicerata</taxon>
        <taxon>Arachnida</taxon>
        <taxon>Acari</taxon>
        <taxon>Acariformes</taxon>
        <taxon>Sarcoptiformes</taxon>
        <taxon>Oribatida</taxon>
        <taxon>Brachypylina</taxon>
        <taxon>Oppioidea</taxon>
        <taxon>Oppiidae</taxon>
        <taxon>Oppiella</taxon>
    </lineage>
</organism>
<keyword evidence="4" id="KW-1015">Disulfide bond</keyword>
<dbReference type="Gene3D" id="2.60.40.1180">
    <property type="entry name" value="Golgi alpha-mannosidase II"/>
    <property type="match status" value="2"/>
</dbReference>
<feature type="domain" description="P-type" evidence="9">
    <location>
        <begin position="3"/>
        <end position="50"/>
    </location>
</feature>
<evidence type="ECO:0000256" key="2">
    <source>
        <dbReference type="ARBA" id="ARBA00007806"/>
    </source>
</evidence>
<dbReference type="Gene3D" id="4.10.110.10">
    <property type="entry name" value="Spasmolytic Protein, domain 1"/>
    <property type="match status" value="1"/>
</dbReference>
<reference evidence="10" key="1">
    <citation type="submission" date="2020-11" db="EMBL/GenBank/DDBJ databases">
        <authorList>
            <person name="Tran Van P."/>
        </authorList>
    </citation>
    <scope>NUCLEOTIDE SEQUENCE</scope>
</reference>
<evidence type="ECO:0000256" key="5">
    <source>
        <dbReference type="ARBA" id="ARBA00023180"/>
    </source>
</evidence>
<dbReference type="CDD" id="cd06602">
    <property type="entry name" value="GH31_MGAM_SI_GAA"/>
    <property type="match status" value="1"/>
</dbReference>
<gene>
    <name evidence="10" type="ORF">ONB1V03_LOCUS3492</name>
</gene>